<evidence type="ECO:0000313" key="10">
    <source>
        <dbReference type="Proteomes" id="UP000001593"/>
    </source>
</evidence>
<evidence type="ECO:0000256" key="1">
    <source>
        <dbReference type="ARBA" id="ARBA00004502"/>
    </source>
</evidence>
<keyword evidence="5" id="KW-0378">Hydrolase</keyword>
<dbReference type="eggNOG" id="KOG3975">
    <property type="taxonomic scope" value="Eukaryota"/>
</dbReference>
<comment type="similarity">
    <text evidence="2">Belongs to the AB hydrolase superfamily. LDAH family.</text>
</comment>
<dbReference type="GO" id="GO:0004771">
    <property type="term" value="F:sterol ester esterase activity"/>
    <property type="evidence" value="ECO:0007669"/>
    <property type="project" value="UniProtKB-EC"/>
</dbReference>
<protein>
    <recommendedName>
        <fullName evidence="3">Lipid droplet-associated hydrolase</fullName>
        <ecNumber evidence="7">3.1.1.13</ecNumber>
    </recommendedName>
    <alternativeName>
        <fullName evidence="6">Lipid droplet-associated serine hydrolase</fullName>
    </alternativeName>
</protein>
<dbReference type="EMBL" id="DS469747">
    <property type="protein sequence ID" value="EDO34015.1"/>
    <property type="molecule type" value="Genomic_DNA"/>
</dbReference>
<evidence type="ECO:0000256" key="7">
    <source>
        <dbReference type="ARBA" id="ARBA00039150"/>
    </source>
</evidence>
<dbReference type="PANTHER" id="PTHR13390:SF0">
    <property type="entry name" value="LIPID DROPLET-ASSOCIATED HYDROLASE"/>
    <property type="match status" value="1"/>
</dbReference>
<sequence length="284" mass="32006">DESSSNLCAVIIPGNPGLIEYYDDFIISLFQWSGKTLPIYGVSHAGKLKNKQDEEASPECTICTGTYSLQEQIKHKQDYIENHIPPSMKIVLIGHSIGAYIALKLLKESSRAADIVKLILLFPTIERMAATPNGRIITPIVNYFKWFAVSTVSVVSYLPTSFTRLLVRWWFSGKNTTNSVVDTTMKLLTSDASNNCLGMAYCEMQEVQDLDTEVIGNNLKKIIFYYGSSDQWAPVSYYEELKSRFPEGEIYLCQRGFEHAFVLSASVEVAEMVWGWIEGMAPYE</sequence>
<evidence type="ECO:0000313" key="9">
    <source>
        <dbReference type="EMBL" id="EDO34015.1"/>
    </source>
</evidence>
<dbReference type="Proteomes" id="UP000001593">
    <property type="component" value="Unassembled WGS sequence"/>
</dbReference>
<keyword evidence="10" id="KW-1185">Reference proteome</keyword>
<dbReference type="PANTHER" id="PTHR13390">
    <property type="entry name" value="LIPASE"/>
    <property type="match status" value="1"/>
</dbReference>
<reference evidence="9 10" key="1">
    <citation type="journal article" date="2007" name="Science">
        <title>Sea anemone genome reveals ancestral eumetazoan gene repertoire and genomic organization.</title>
        <authorList>
            <person name="Putnam N.H."/>
            <person name="Srivastava M."/>
            <person name="Hellsten U."/>
            <person name="Dirks B."/>
            <person name="Chapman J."/>
            <person name="Salamov A."/>
            <person name="Terry A."/>
            <person name="Shapiro H."/>
            <person name="Lindquist E."/>
            <person name="Kapitonov V.V."/>
            <person name="Jurka J."/>
            <person name="Genikhovich G."/>
            <person name="Grigoriev I.V."/>
            <person name="Lucas S.M."/>
            <person name="Steele R.E."/>
            <person name="Finnerty J.R."/>
            <person name="Technau U."/>
            <person name="Martindale M.Q."/>
            <person name="Rokhsar D.S."/>
        </authorList>
    </citation>
    <scope>NUCLEOTIDE SEQUENCE [LARGE SCALE GENOMIC DNA]</scope>
    <source>
        <strain evidence="10">CH2 X CH6</strain>
    </source>
</reference>
<dbReference type="InterPro" id="IPR019363">
    <property type="entry name" value="LDAH"/>
</dbReference>
<evidence type="ECO:0000256" key="4">
    <source>
        <dbReference type="ARBA" id="ARBA00022677"/>
    </source>
</evidence>
<dbReference type="HOGENOM" id="CLU_018394_2_1_1"/>
<dbReference type="OMA" id="WVPVSYY"/>
<comment type="catalytic activity">
    <reaction evidence="8">
        <text>a cholesterol ester + H2O = cholesterol + a fatty acid + H(+)</text>
        <dbReference type="Rhea" id="RHEA:36403"/>
        <dbReference type="ChEBI" id="CHEBI:15377"/>
        <dbReference type="ChEBI" id="CHEBI:15378"/>
        <dbReference type="ChEBI" id="CHEBI:16113"/>
        <dbReference type="ChEBI" id="CHEBI:17002"/>
        <dbReference type="ChEBI" id="CHEBI:28868"/>
        <dbReference type="EC" id="3.1.1.13"/>
    </reaction>
    <physiologicalReaction direction="left-to-right" evidence="8">
        <dbReference type="Rhea" id="RHEA:36404"/>
    </physiologicalReaction>
</comment>
<keyword evidence="4" id="KW-0551">Lipid droplet</keyword>
<dbReference type="GO" id="GO:0005811">
    <property type="term" value="C:lipid droplet"/>
    <property type="evidence" value="ECO:0000318"/>
    <property type="project" value="GO_Central"/>
</dbReference>
<gene>
    <name evidence="9" type="ORF">NEMVEDRAFT_v1g127691</name>
</gene>
<dbReference type="GO" id="GO:0019915">
    <property type="term" value="P:lipid storage"/>
    <property type="evidence" value="ECO:0000318"/>
    <property type="project" value="GO_Central"/>
</dbReference>
<dbReference type="Gene3D" id="3.40.50.1820">
    <property type="entry name" value="alpha/beta hydrolase"/>
    <property type="match status" value="1"/>
</dbReference>
<name>A7SQK0_NEMVE</name>
<dbReference type="SUPFAM" id="SSF53474">
    <property type="entry name" value="alpha/beta-Hydrolases"/>
    <property type="match status" value="1"/>
</dbReference>
<dbReference type="PhylomeDB" id="A7SQK0"/>
<dbReference type="FunCoup" id="A7SQK0">
    <property type="interactions" value="366"/>
</dbReference>
<evidence type="ECO:0000256" key="2">
    <source>
        <dbReference type="ARBA" id="ARBA00008300"/>
    </source>
</evidence>
<dbReference type="AlphaFoldDB" id="A7SQK0"/>
<dbReference type="InterPro" id="IPR029058">
    <property type="entry name" value="AB_hydrolase_fold"/>
</dbReference>
<accession>A7SQK0</accession>
<evidence type="ECO:0000256" key="5">
    <source>
        <dbReference type="ARBA" id="ARBA00022801"/>
    </source>
</evidence>
<comment type="subcellular location">
    <subcellularLocation>
        <location evidence="1">Lipid droplet</location>
    </subcellularLocation>
</comment>
<dbReference type="InParanoid" id="A7SQK0"/>
<dbReference type="Pfam" id="PF10230">
    <property type="entry name" value="LIDHydrolase"/>
    <property type="match status" value="1"/>
</dbReference>
<dbReference type="EC" id="3.1.1.13" evidence="7"/>
<proteinExistence type="inferred from homology"/>
<feature type="non-terminal residue" evidence="9">
    <location>
        <position position="284"/>
    </location>
</feature>
<evidence type="ECO:0000256" key="6">
    <source>
        <dbReference type="ARBA" id="ARBA00031924"/>
    </source>
</evidence>
<dbReference type="ESTHER" id="nemve-a7sqk0">
    <property type="family name" value="LIDHydrolase"/>
</dbReference>
<organism evidence="9 10">
    <name type="scientific">Nematostella vectensis</name>
    <name type="common">Starlet sea anemone</name>
    <dbReference type="NCBI Taxonomy" id="45351"/>
    <lineage>
        <taxon>Eukaryota</taxon>
        <taxon>Metazoa</taxon>
        <taxon>Cnidaria</taxon>
        <taxon>Anthozoa</taxon>
        <taxon>Hexacorallia</taxon>
        <taxon>Actiniaria</taxon>
        <taxon>Edwardsiidae</taxon>
        <taxon>Nematostella</taxon>
    </lineage>
</organism>
<evidence type="ECO:0000256" key="3">
    <source>
        <dbReference type="ARBA" id="ARBA00019242"/>
    </source>
</evidence>
<evidence type="ECO:0000256" key="8">
    <source>
        <dbReference type="ARBA" id="ARBA00049527"/>
    </source>
</evidence>